<feature type="region of interest" description="Disordered" evidence="1">
    <location>
        <begin position="67"/>
        <end position="87"/>
    </location>
</feature>
<reference evidence="4" key="1">
    <citation type="submission" date="2022-11" db="UniProtKB">
        <authorList>
            <consortium name="WormBaseParasite"/>
        </authorList>
    </citation>
    <scope>IDENTIFICATION</scope>
</reference>
<dbReference type="Proteomes" id="UP000887565">
    <property type="component" value="Unplaced"/>
</dbReference>
<accession>A0A915JBQ3</accession>
<feature type="domain" description="EPS8 spectrin-like" evidence="2">
    <location>
        <begin position="10"/>
        <end position="55"/>
    </location>
</feature>
<dbReference type="AlphaFoldDB" id="A0A915JBQ3"/>
<evidence type="ECO:0000259" key="2">
    <source>
        <dbReference type="Pfam" id="PF22975"/>
    </source>
</evidence>
<feature type="compositionally biased region" description="Polar residues" evidence="1">
    <location>
        <begin position="67"/>
        <end position="77"/>
    </location>
</feature>
<protein>
    <recommendedName>
        <fullName evidence="2">EPS8 spectrin-like domain-containing protein</fullName>
    </recommendedName>
</protein>
<proteinExistence type="predicted"/>
<dbReference type="WBParaSite" id="nRc.2.0.1.t23923-RA">
    <property type="protein sequence ID" value="nRc.2.0.1.t23923-RA"/>
    <property type="gene ID" value="nRc.2.0.1.g23923"/>
</dbReference>
<dbReference type="Pfam" id="PF22975">
    <property type="entry name" value="EPS8_2nd"/>
    <property type="match status" value="1"/>
</dbReference>
<evidence type="ECO:0000313" key="4">
    <source>
        <dbReference type="WBParaSite" id="nRc.2.0.1.t23923-RA"/>
    </source>
</evidence>
<dbReference type="InterPro" id="IPR055093">
    <property type="entry name" value="EPS8_2nd"/>
</dbReference>
<evidence type="ECO:0000256" key="1">
    <source>
        <dbReference type="SAM" id="MobiDB-lite"/>
    </source>
</evidence>
<feature type="compositionally biased region" description="Basic and acidic residues" evidence="1">
    <location>
        <begin position="78"/>
        <end position="87"/>
    </location>
</feature>
<sequence>MVTMDSARWALNKDVAPQITYPVLTPEANLLLQNHLTQREYDLWASLGDSWRGARDFRDNYTTRTLTRGQSGFSTSYRGDKSRTLPH</sequence>
<organism evidence="3 4">
    <name type="scientific">Romanomermis culicivorax</name>
    <name type="common">Nematode worm</name>
    <dbReference type="NCBI Taxonomy" id="13658"/>
    <lineage>
        <taxon>Eukaryota</taxon>
        <taxon>Metazoa</taxon>
        <taxon>Ecdysozoa</taxon>
        <taxon>Nematoda</taxon>
        <taxon>Enoplea</taxon>
        <taxon>Dorylaimia</taxon>
        <taxon>Mermithida</taxon>
        <taxon>Mermithoidea</taxon>
        <taxon>Mermithidae</taxon>
        <taxon>Romanomermis</taxon>
    </lineage>
</organism>
<name>A0A915JBQ3_ROMCU</name>
<evidence type="ECO:0000313" key="3">
    <source>
        <dbReference type="Proteomes" id="UP000887565"/>
    </source>
</evidence>
<keyword evidence="3" id="KW-1185">Reference proteome</keyword>